<dbReference type="PROSITE" id="PS50109">
    <property type="entry name" value="HIS_KIN"/>
    <property type="match status" value="1"/>
</dbReference>
<dbReference type="SMART" id="SM00388">
    <property type="entry name" value="HisKA"/>
    <property type="match status" value="1"/>
</dbReference>
<evidence type="ECO:0000256" key="1">
    <source>
        <dbReference type="ARBA" id="ARBA00000085"/>
    </source>
</evidence>
<dbReference type="InterPro" id="IPR005467">
    <property type="entry name" value="His_kinase_dom"/>
</dbReference>
<keyword evidence="3" id="KW-0597">Phosphoprotein</keyword>
<name>A0ABV4N113_9VIBR</name>
<gene>
    <name evidence="11" type="ORF">AB6D66_18955</name>
</gene>
<evidence type="ECO:0000256" key="4">
    <source>
        <dbReference type="ARBA" id="ARBA00022679"/>
    </source>
</evidence>
<dbReference type="PANTHER" id="PTHR43065">
    <property type="entry name" value="SENSOR HISTIDINE KINASE"/>
    <property type="match status" value="1"/>
</dbReference>
<dbReference type="Gene3D" id="1.10.287.130">
    <property type="match status" value="1"/>
</dbReference>
<protein>
    <recommendedName>
        <fullName evidence="2">histidine kinase</fullName>
        <ecNumber evidence="2">2.7.13.3</ecNumber>
    </recommendedName>
</protein>
<accession>A0ABV4N113</accession>
<comment type="caution">
    <text evidence="11">The sequence shown here is derived from an EMBL/GenBank/DDBJ whole genome shotgun (WGS) entry which is preliminary data.</text>
</comment>
<feature type="transmembrane region" description="Helical" evidence="9">
    <location>
        <begin position="45"/>
        <end position="68"/>
    </location>
</feature>
<dbReference type="InterPro" id="IPR036097">
    <property type="entry name" value="HisK_dim/P_sf"/>
</dbReference>
<keyword evidence="6 11" id="KW-0418">Kinase</keyword>
<evidence type="ECO:0000256" key="5">
    <source>
        <dbReference type="ARBA" id="ARBA00022741"/>
    </source>
</evidence>
<dbReference type="SUPFAM" id="SSF55874">
    <property type="entry name" value="ATPase domain of HSP90 chaperone/DNA topoisomerase II/histidine kinase"/>
    <property type="match status" value="1"/>
</dbReference>
<dbReference type="PANTHER" id="PTHR43065:SF10">
    <property type="entry name" value="PEROXIDE STRESS-ACTIVATED HISTIDINE KINASE MAK3"/>
    <property type="match status" value="1"/>
</dbReference>
<feature type="transmembrane region" description="Helical" evidence="9">
    <location>
        <begin position="12"/>
        <end position="33"/>
    </location>
</feature>
<keyword evidence="9" id="KW-1133">Transmembrane helix</keyword>
<evidence type="ECO:0000256" key="2">
    <source>
        <dbReference type="ARBA" id="ARBA00012438"/>
    </source>
</evidence>
<dbReference type="Pfam" id="PF02518">
    <property type="entry name" value="HATPase_c"/>
    <property type="match status" value="1"/>
</dbReference>
<evidence type="ECO:0000256" key="6">
    <source>
        <dbReference type="ARBA" id="ARBA00022777"/>
    </source>
</evidence>
<feature type="transmembrane region" description="Helical" evidence="9">
    <location>
        <begin position="149"/>
        <end position="167"/>
    </location>
</feature>
<dbReference type="RefSeq" id="WP_372125255.1">
    <property type="nucleotide sequence ID" value="NZ_JBFSSG010000054.1"/>
</dbReference>
<dbReference type="Proteomes" id="UP001570071">
    <property type="component" value="Unassembled WGS sequence"/>
</dbReference>
<feature type="transmembrane region" description="Helical" evidence="9">
    <location>
        <begin position="112"/>
        <end position="129"/>
    </location>
</feature>
<dbReference type="EC" id="2.7.13.3" evidence="2"/>
<keyword evidence="4" id="KW-0808">Transferase</keyword>
<keyword evidence="8" id="KW-0902">Two-component regulatory system</keyword>
<keyword evidence="9" id="KW-0812">Transmembrane</keyword>
<keyword evidence="5" id="KW-0547">Nucleotide-binding</keyword>
<dbReference type="InterPro" id="IPR003594">
    <property type="entry name" value="HATPase_dom"/>
</dbReference>
<evidence type="ECO:0000256" key="3">
    <source>
        <dbReference type="ARBA" id="ARBA00022553"/>
    </source>
</evidence>
<dbReference type="GO" id="GO:0016301">
    <property type="term" value="F:kinase activity"/>
    <property type="evidence" value="ECO:0007669"/>
    <property type="project" value="UniProtKB-KW"/>
</dbReference>
<sequence>MFTLTPMDTFVVFTLYLIYGLAFFAIGFSVVFRNYKNSQISISKLLPILAIFGFVHGIHEWSELYLILYQDQFERSQTIELFKTSKLLISYLALGAFGWKMLDLIDWHWVKWGKILIGVLLIAFTLSLVDRFDDQAFTDYINMSNNHVRVLFGLGSGVLAGITMIVYGKQFYDVEHQAASPFVYTGAALIFYGITSGVLSSEYGIWVIFLRTLCALAILHFLWRALRVFDRERELQIEAMVHRSFQDEKLKELGELTSAVAHEVKTPLSSAMMSCDLLEKRLPDDENVSRQLVRIRNGIERAAHISQEVLNYAHHRQVSFNPIAVRELCQSALSLVEYRLSDFDIELDIDSKLQVFGDAIHLEEVLVNILVNAADASELNKSVSISAYTLGSDVIMELVNRGPAIPDDVIDKVMQPFFTTKPVGKGTGMGLAICRQIMTQHHGELTLHNIENGLMVRLKLPKVTQ</sequence>
<keyword evidence="12" id="KW-1185">Reference proteome</keyword>
<dbReference type="InterPro" id="IPR004358">
    <property type="entry name" value="Sig_transdc_His_kin-like_C"/>
</dbReference>
<comment type="catalytic activity">
    <reaction evidence="1">
        <text>ATP + protein L-histidine = ADP + protein N-phospho-L-histidine.</text>
        <dbReference type="EC" id="2.7.13.3"/>
    </reaction>
</comment>
<dbReference type="EMBL" id="JBFSSG010000054">
    <property type="protein sequence ID" value="MEZ8723159.1"/>
    <property type="molecule type" value="Genomic_DNA"/>
</dbReference>
<feature type="transmembrane region" description="Helical" evidence="9">
    <location>
        <begin position="179"/>
        <end position="199"/>
    </location>
</feature>
<dbReference type="Gene3D" id="3.30.565.10">
    <property type="entry name" value="Histidine kinase-like ATPase, C-terminal domain"/>
    <property type="match status" value="1"/>
</dbReference>
<evidence type="ECO:0000256" key="9">
    <source>
        <dbReference type="SAM" id="Phobius"/>
    </source>
</evidence>
<evidence type="ECO:0000313" key="12">
    <source>
        <dbReference type="Proteomes" id="UP001570071"/>
    </source>
</evidence>
<dbReference type="CDD" id="cd00082">
    <property type="entry name" value="HisKA"/>
    <property type="match status" value="1"/>
</dbReference>
<reference evidence="11 12" key="1">
    <citation type="journal article" date="2024" name="ISME J.">
        <title>Tailless and filamentous prophages are predominant in marine Vibrio.</title>
        <authorList>
            <person name="Steensen K."/>
            <person name="Seneca J."/>
            <person name="Bartlau N."/>
            <person name="Yu X.A."/>
            <person name="Hussain F.A."/>
            <person name="Polz M.F."/>
        </authorList>
    </citation>
    <scope>NUCLEOTIDE SEQUENCE [LARGE SCALE GENOMIC DNA]</scope>
    <source>
        <strain evidence="11 12">10N.239.312.F12</strain>
    </source>
</reference>
<organism evidence="11 12">
    <name type="scientific">Vibrio pomeroyi</name>
    <dbReference type="NCBI Taxonomy" id="198832"/>
    <lineage>
        <taxon>Bacteria</taxon>
        <taxon>Pseudomonadati</taxon>
        <taxon>Pseudomonadota</taxon>
        <taxon>Gammaproteobacteria</taxon>
        <taxon>Vibrionales</taxon>
        <taxon>Vibrionaceae</taxon>
        <taxon>Vibrio</taxon>
    </lineage>
</organism>
<evidence type="ECO:0000256" key="8">
    <source>
        <dbReference type="ARBA" id="ARBA00023012"/>
    </source>
</evidence>
<dbReference type="SMART" id="SM00387">
    <property type="entry name" value="HATPase_c"/>
    <property type="match status" value="1"/>
</dbReference>
<evidence type="ECO:0000313" key="11">
    <source>
        <dbReference type="EMBL" id="MEZ8723159.1"/>
    </source>
</evidence>
<evidence type="ECO:0000259" key="10">
    <source>
        <dbReference type="PROSITE" id="PS50109"/>
    </source>
</evidence>
<feature type="transmembrane region" description="Helical" evidence="9">
    <location>
        <begin position="205"/>
        <end position="223"/>
    </location>
</feature>
<dbReference type="InterPro" id="IPR036890">
    <property type="entry name" value="HATPase_C_sf"/>
</dbReference>
<dbReference type="PRINTS" id="PR00344">
    <property type="entry name" value="BCTRLSENSOR"/>
</dbReference>
<keyword evidence="9" id="KW-0472">Membrane</keyword>
<feature type="domain" description="Histidine kinase" evidence="10">
    <location>
        <begin position="259"/>
        <end position="464"/>
    </location>
</feature>
<dbReference type="SUPFAM" id="SSF47384">
    <property type="entry name" value="Homodimeric domain of signal transducing histidine kinase"/>
    <property type="match status" value="1"/>
</dbReference>
<dbReference type="InterPro" id="IPR003661">
    <property type="entry name" value="HisK_dim/P_dom"/>
</dbReference>
<keyword evidence="7" id="KW-0067">ATP-binding</keyword>
<dbReference type="Pfam" id="PF00512">
    <property type="entry name" value="HisKA"/>
    <property type="match status" value="1"/>
</dbReference>
<evidence type="ECO:0000256" key="7">
    <source>
        <dbReference type="ARBA" id="ARBA00022840"/>
    </source>
</evidence>
<proteinExistence type="predicted"/>